<dbReference type="PANTHER" id="PTHR24404">
    <property type="entry name" value="ZINC FINGER PROTEIN"/>
    <property type="match status" value="1"/>
</dbReference>
<gene>
    <name evidence="11" type="ORF">C7M84_002382</name>
</gene>
<feature type="region of interest" description="Disordered" evidence="9">
    <location>
        <begin position="254"/>
        <end position="286"/>
    </location>
</feature>
<protein>
    <submittedName>
        <fullName evidence="11">Putative regulator of sex-limitation</fullName>
    </submittedName>
</protein>
<dbReference type="PROSITE" id="PS00028">
    <property type="entry name" value="ZINC_FINGER_C2H2_1"/>
    <property type="match status" value="12"/>
</dbReference>
<keyword evidence="4 8" id="KW-0863">Zinc-finger</keyword>
<keyword evidence="5" id="KW-0862">Zinc</keyword>
<dbReference type="GO" id="GO:0008170">
    <property type="term" value="F:N-methyltransferase activity"/>
    <property type="evidence" value="ECO:0007669"/>
    <property type="project" value="UniProtKB-ARBA"/>
</dbReference>
<dbReference type="PANTHER" id="PTHR24404:SF114">
    <property type="entry name" value="KLUMPFUSS, ISOFORM B-RELATED"/>
    <property type="match status" value="1"/>
</dbReference>
<evidence type="ECO:0000256" key="6">
    <source>
        <dbReference type="ARBA" id="ARBA00023125"/>
    </source>
</evidence>
<feature type="domain" description="C2H2-type" evidence="10">
    <location>
        <begin position="765"/>
        <end position="793"/>
    </location>
</feature>
<dbReference type="SMART" id="SM00355">
    <property type="entry name" value="ZnF_C2H2"/>
    <property type="match status" value="17"/>
</dbReference>
<evidence type="ECO:0000256" key="4">
    <source>
        <dbReference type="ARBA" id="ARBA00022771"/>
    </source>
</evidence>
<evidence type="ECO:0000313" key="12">
    <source>
        <dbReference type="Proteomes" id="UP000283509"/>
    </source>
</evidence>
<dbReference type="GO" id="GO:0005634">
    <property type="term" value="C:nucleus"/>
    <property type="evidence" value="ECO:0007669"/>
    <property type="project" value="UniProtKB-SubCell"/>
</dbReference>
<dbReference type="GO" id="GO:0008270">
    <property type="term" value="F:zinc ion binding"/>
    <property type="evidence" value="ECO:0007669"/>
    <property type="project" value="UniProtKB-KW"/>
</dbReference>
<comment type="caution">
    <text evidence="11">The sequence shown here is derived from an EMBL/GenBank/DDBJ whole genome shotgun (WGS) entry which is preliminary data.</text>
</comment>
<dbReference type="SUPFAM" id="SSF57667">
    <property type="entry name" value="beta-beta-alpha zinc fingers"/>
    <property type="match status" value="7"/>
</dbReference>
<dbReference type="PROSITE" id="PS50157">
    <property type="entry name" value="ZINC_FINGER_C2H2_2"/>
    <property type="match status" value="12"/>
</dbReference>
<feature type="domain" description="C2H2-type" evidence="10">
    <location>
        <begin position="738"/>
        <end position="760"/>
    </location>
</feature>
<sequence length="1246" mass="137562">MTCDLCGDDHLSRDCSILTRLDLTVQSIEHEEPHLAFKSLPSWVRVEGGRSQGFRLVVVGQAVPKYTRLGPLIAPHTPTLSHYSSFPLKIYHAGGGCTYLDLTRKHLCNWLSLIPAGSPTNRNLLACQIDDLLYYIAAEDISEGSELRVWYTTFYQEKMKEELKSLGYNRSLVGSAVVVRKPAGSHHMPHLTAALQVSPSLSKIVVGKGQVTFTHNAGGREYETGLQNKPVLLSGDFVVAAPSYNVPWIREGQMSKPKTGLQGESNSLTDQRRGRLDANGPKPILGTADVVTKPSIELVNEKNDTHLKERIVTFSITAASPIPRIKSRPKEGNLQAPAQGMPREVDSKPPANMNNSSILPGAVTGKKMANRHKELKSDVPLANSHIVKQLPPRALGARDPQPWACAYCGENYSKIIPFAKHLKAHLLWLVGRCHICQTCGCSFSSSQLLERHCQTSHKDYNGKALSDGRTDGEVAVKFEVLSDEESVVDDPCAVGNKEKGLNEVTAIPTEPVDRPHDCQICRKHFHKAEYLLRHLRKHTGDFTCQHCLKVFARKEGLQKHNCPDEAKERSFQCSLCNKEFINPVLLQQHYLKHNGNRKCDRCRRTFANSSELDCHLKSCPSVEVTTVFQCGVCGKDFVNQTILDRHMAGHNRQYQCEICSKPYRSSTKLGQHVPLCRQSQQLASTGQVTCEDCGVEFTDATEFRSHYHNHTHPYHCSCCGHRFRSRVGYEIHVCEVEQQCDQCNMVFRSVQALNRHAAVHGPPPYTCSSCRRSYYRKESLDRHVCSVEMDVKESTKLKDGPNFTCTVCGAALATKHSLNTHLRTAHGGPTAKSLSCEVCGKQFLRKDLLREHQSVHAPPSYPCPTCKKLFKARKYLEVHSLMHQGIKRFSCKYCNKKFHQKVNLSRHERSHMPRGAVKCQYCGAHCLSTSDLKEHLLSHTLPPDVSPEDQEHVEEGSFATGKAPVHPKELQTLQGSQPEREDTAGEIGAELLSHTPLGPDLKILSRTKDGLQTEQRTFSGPTSVIDAEQTLSTAPKVVELTMKERLDPGIGTDFKASHVLDSGLRAELVHQVVPVMASDLAIQGGSASGRQVDKHSVLVPQTLSSLSLASSEQSFTSNYILPSESTSSSSVVAAPNTLCNSGVFSAPGASLNSDVCRLPHSVLLEPARLVPVAETPHAYHLSAKEGGQRSEERGGSNIHFASGQLADMETEASKPDPPQALHCHMLSGDDVVQRVVLVTDPPVSEC</sequence>
<comment type="subcellular location">
    <subcellularLocation>
        <location evidence="1">Nucleus</location>
    </subcellularLocation>
</comment>
<dbReference type="InterPro" id="IPR050589">
    <property type="entry name" value="Ikaros_C2H2-ZF"/>
</dbReference>
<name>A0A423TR50_PENVA</name>
<dbReference type="GO" id="GO:0008276">
    <property type="term" value="F:protein methyltransferase activity"/>
    <property type="evidence" value="ECO:0007669"/>
    <property type="project" value="UniProtKB-ARBA"/>
</dbReference>
<dbReference type="Pfam" id="PF21549">
    <property type="entry name" value="PRDM2_PR"/>
    <property type="match status" value="1"/>
</dbReference>
<dbReference type="GO" id="GO:0000978">
    <property type="term" value="F:RNA polymerase II cis-regulatory region sequence-specific DNA binding"/>
    <property type="evidence" value="ECO:0007669"/>
    <property type="project" value="TreeGrafter"/>
</dbReference>
<dbReference type="InterPro" id="IPR013087">
    <property type="entry name" value="Znf_C2H2_type"/>
</dbReference>
<reference evidence="11 12" key="2">
    <citation type="submission" date="2019-01" db="EMBL/GenBank/DDBJ databases">
        <title>The decoding of complex shrimp genome reveals the adaptation for benthos swimmer, frequently molting mechanism and breeding impact on genome.</title>
        <authorList>
            <person name="Sun Y."/>
            <person name="Gao Y."/>
            <person name="Yu Y."/>
        </authorList>
    </citation>
    <scope>NUCLEOTIDE SEQUENCE [LARGE SCALE GENOMIC DNA]</scope>
    <source>
        <tissue evidence="11">Muscle</tissue>
    </source>
</reference>
<dbReference type="AlphaFoldDB" id="A0A423TR50"/>
<feature type="domain" description="C2H2-type" evidence="10">
    <location>
        <begin position="861"/>
        <end position="888"/>
    </location>
</feature>
<feature type="domain" description="C2H2-type" evidence="10">
    <location>
        <begin position="834"/>
        <end position="857"/>
    </location>
</feature>
<evidence type="ECO:0000256" key="9">
    <source>
        <dbReference type="SAM" id="MobiDB-lite"/>
    </source>
</evidence>
<evidence type="ECO:0000256" key="5">
    <source>
        <dbReference type="ARBA" id="ARBA00022833"/>
    </source>
</evidence>
<dbReference type="Pfam" id="PF00096">
    <property type="entry name" value="zf-C2H2"/>
    <property type="match status" value="3"/>
</dbReference>
<dbReference type="GO" id="GO:0008757">
    <property type="term" value="F:S-adenosylmethionine-dependent methyltransferase activity"/>
    <property type="evidence" value="ECO:0007669"/>
    <property type="project" value="UniProtKB-ARBA"/>
</dbReference>
<feature type="domain" description="C2H2-type" evidence="10">
    <location>
        <begin position="542"/>
        <end position="570"/>
    </location>
</feature>
<keyword evidence="6" id="KW-0238">DNA-binding</keyword>
<dbReference type="InterPro" id="IPR001214">
    <property type="entry name" value="SET_dom"/>
</dbReference>
<dbReference type="InterPro" id="IPR046341">
    <property type="entry name" value="SET_dom_sf"/>
</dbReference>
<feature type="domain" description="C2H2-type" evidence="10">
    <location>
        <begin position="803"/>
        <end position="831"/>
    </location>
</feature>
<evidence type="ECO:0000313" key="11">
    <source>
        <dbReference type="EMBL" id="ROT78921.1"/>
    </source>
</evidence>
<dbReference type="Gene3D" id="2.170.270.10">
    <property type="entry name" value="SET domain"/>
    <property type="match status" value="1"/>
</dbReference>
<dbReference type="Gene3D" id="3.30.160.60">
    <property type="entry name" value="Classic Zinc Finger"/>
    <property type="match status" value="8"/>
</dbReference>
<feature type="region of interest" description="Disordered" evidence="9">
    <location>
        <begin position="324"/>
        <end position="360"/>
    </location>
</feature>
<keyword evidence="3" id="KW-0677">Repeat</keyword>
<evidence type="ECO:0000256" key="7">
    <source>
        <dbReference type="ARBA" id="ARBA00023242"/>
    </source>
</evidence>
<evidence type="ECO:0000256" key="2">
    <source>
        <dbReference type="ARBA" id="ARBA00022723"/>
    </source>
</evidence>
<feature type="domain" description="C2H2-type" evidence="10">
    <location>
        <begin position="628"/>
        <end position="655"/>
    </location>
</feature>
<feature type="domain" description="C2H2-type" evidence="10">
    <location>
        <begin position="688"/>
        <end position="715"/>
    </location>
</feature>
<keyword evidence="7" id="KW-0539">Nucleus</keyword>
<dbReference type="GO" id="GO:0003700">
    <property type="term" value="F:DNA-binding transcription factor activity"/>
    <property type="evidence" value="ECO:0007669"/>
    <property type="project" value="TreeGrafter"/>
</dbReference>
<evidence type="ECO:0000259" key="10">
    <source>
        <dbReference type="PROSITE" id="PS50157"/>
    </source>
</evidence>
<keyword evidence="12" id="KW-1185">Reference proteome</keyword>
<reference evidence="11 12" key="1">
    <citation type="submission" date="2018-04" db="EMBL/GenBank/DDBJ databases">
        <authorList>
            <person name="Zhang X."/>
            <person name="Yuan J."/>
            <person name="Li F."/>
            <person name="Xiang J."/>
        </authorList>
    </citation>
    <scope>NUCLEOTIDE SEQUENCE [LARGE SCALE GENOMIC DNA]</scope>
    <source>
        <tissue evidence="11">Muscle</tissue>
    </source>
</reference>
<dbReference type="InterPro" id="IPR036236">
    <property type="entry name" value="Znf_C2H2_sf"/>
</dbReference>
<evidence type="ECO:0000256" key="8">
    <source>
        <dbReference type="PROSITE-ProRule" id="PRU00042"/>
    </source>
</evidence>
<feature type="domain" description="C2H2-type" evidence="10">
    <location>
        <begin position="434"/>
        <end position="462"/>
    </location>
</feature>
<proteinExistence type="predicted"/>
<dbReference type="OrthoDB" id="40579at2759"/>
<feature type="domain" description="C2H2-type" evidence="10">
    <location>
        <begin position="571"/>
        <end position="598"/>
    </location>
</feature>
<dbReference type="STRING" id="6689.A0A423TR50"/>
<organism evidence="11 12">
    <name type="scientific">Penaeus vannamei</name>
    <name type="common">Whiteleg shrimp</name>
    <name type="synonym">Litopenaeus vannamei</name>
    <dbReference type="NCBI Taxonomy" id="6689"/>
    <lineage>
        <taxon>Eukaryota</taxon>
        <taxon>Metazoa</taxon>
        <taxon>Ecdysozoa</taxon>
        <taxon>Arthropoda</taxon>
        <taxon>Crustacea</taxon>
        <taxon>Multicrustacea</taxon>
        <taxon>Malacostraca</taxon>
        <taxon>Eumalacostraca</taxon>
        <taxon>Eucarida</taxon>
        <taxon>Decapoda</taxon>
        <taxon>Dendrobranchiata</taxon>
        <taxon>Penaeoidea</taxon>
        <taxon>Penaeidae</taxon>
        <taxon>Penaeus</taxon>
    </lineage>
</organism>
<feature type="domain" description="C2H2-type" evidence="10">
    <location>
        <begin position="889"/>
        <end position="916"/>
    </location>
</feature>
<keyword evidence="2" id="KW-0479">Metal-binding</keyword>
<dbReference type="EMBL" id="QCYY01001315">
    <property type="protein sequence ID" value="ROT78921.1"/>
    <property type="molecule type" value="Genomic_DNA"/>
</dbReference>
<accession>A0A423TR50</accession>
<dbReference type="Proteomes" id="UP000283509">
    <property type="component" value="Unassembled WGS sequence"/>
</dbReference>
<feature type="domain" description="C2H2-type" evidence="10">
    <location>
        <begin position="516"/>
        <end position="543"/>
    </location>
</feature>
<evidence type="ECO:0000256" key="3">
    <source>
        <dbReference type="ARBA" id="ARBA00022737"/>
    </source>
</evidence>
<evidence type="ECO:0000256" key="1">
    <source>
        <dbReference type="ARBA" id="ARBA00004123"/>
    </source>
</evidence>
<dbReference type="GO" id="GO:0006357">
    <property type="term" value="P:regulation of transcription by RNA polymerase II"/>
    <property type="evidence" value="ECO:0007669"/>
    <property type="project" value="TreeGrafter"/>
</dbReference>